<dbReference type="STRING" id="742152.A0A2H3JTY1"/>
<feature type="region of interest" description="Disordered" evidence="1">
    <location>
        <begin position="310"/>
        <end position="360"/>
    </location>
</feature>
<dbReference type="AlphaFoldDB" id="A0A2H3JTY1"/>
<feature type="compositionally biased region" description="Polar residues" evidence="1">
    <location>
        <begin position="477"/>
        <end position="489"/>
    </location>
</feature>
<name>A0A2H3JTY1_WOLCO</name>
<gene>
    <name evidence="2" type="ORF">WOLCODRAFT_138329</name>
</gene>
<evidence type="ECO:0000256" key="1">
    <source>
        <dbReference type="SAM" id="MobiDB-lite"/>
    </source>
</evidence>
<feature type="compositionally biased region" description="Basic and acidic residues" evidence="1">
    <location>
        <begin position="310"/>
        <end position="334"/>
    </location>
</feature>
<protein>
    <submittedName>
        <fullName evidence="2">Uncharacterized protein</fullName>
    </submittedName>
</protein>
<reference evidence="2 3" key="1">
    <citation type="journal article" date="2012" name="Science">
        <title>The Paleozoic origin of enzymatic lignin decomposition reconstructed from 31 fungal genomes.</title>
        <authorList>
            <person name="Floudas D."/>
            <person name="Binder M."/>
            <person name="Riley R."/>
            <person name="Barry K."/>
            <person name="Blanchette R.A."/>
            <person name="Henrissat B."/>
            <person name="Martinez A.T."/>
            <person name="Otillar R."/>
            <person name="Spatafora J.W."/>
            <person name="Yadav J.S."/>
            <person name="Aerts A."/>
            <person name="Benoit I."/>
            <person name="Boyd A."/>
            <person name="Carlson A."/>
            <person name="Copeland A."/>
            <person name="Coutinho P.M."/>
            <person name="de Vries R.P."/>
            <person name="Ferreira P."/>
            <person name="Findley K."/>
            <person name="Foster B."/>
            <person name="Gaskell J."/>
            <person name="Glotzer D."/>
            <person name="Gorecki P."/>
            <person name="Heitman J."/>
            <person name="Hesse C."/>
            <person name="Hori C."/>
            <person name="Igarashi K."/>
            <person name="Jurgens J.A."/>
            <person name="Kallen N."/>
            <person name="Kersten P."/>
            <person name="Kohler A."/>
            <person name="Kuees U."/>
            <person name="Kumar T.K.A."/>
            <person name="Kuo A."/>
            <person name="LaButti K."/>
            <person name="Larrondo L.F."/>
            <person name="Lindquist E."/>
            <person name="Ling A."/>
            <person name="Lombard V."/>
            <person name="Lucas S."/>
            <person name="Lundell T."/>
            <person name="Martin R."/>
            <person name="McLaughlin D.J."/>
            <person name="Morgenstern I."/>
            <person name="Morin E."/>
            <person name="Murat C."/>
            <person name="Nagy L.G."/>
            <person name="Nolan M."/>
            <person name="Ohm R.A."/>
            <person name="Patyshakuliyeva A."/>
            <person name="Rokas A."/>
            <person name="Ruiz-Duenas F.J."/>
            <person name="Sabat G."/>
            <person name="Salamov A."/>
            <person name="Samejima M."/>
            <person name="Schmutz J."/>
            <person name="Slot J.C."/>
            <person name="St John F."/>
            <person name="Stenlid J."/>
            <person name="Sun H."/>
            <person name="Sun S."/>
            <person name="Syed K."/>
            <person name="Tsang A."/>
            <person name="Wiebenga A."/>
            <person name="Young D."/>
            <person name="Pisabarro A."/>
            <person name="Eastwood D.C."/>
            <person name="Martin F."/>
            <person name="Cullen D."/>
            <person name="Grigoriev I.V."/>
            <person name="Hibbett D.S."/>
        </authorList>
    </citation>
    <scope>NUCLEOTIDE SEQUENCE [LARGE SCALE GENOMIC DNA]</scope>
    <source>
        <strain evidence="2 3">MD-104</strain>
    </source>
</reference>
<sequence length="690" mass="78012">MAEDTLKQSEDSPDVTLQDWINIAYSRRDSISGKINDLHNPTLFAVKIRARAFRFHSENPTEGASMIATVIQNHYMLASAWNLISQTMQDLAEDHLVLNTGMVTRLENDADFRLRYLKLHGTIKFVADACQDRFASLVADTPDHSQQNQTEYFSERIDWENIMESTSSRRILRQVLDRASMEQSNDDERFPQIHRPISGDLSAIRLLQEHLERPFSGERDNAWKEELPEKPKYLEDWINVQRLSERALKHCAEQQFQDSVHPLEKTQSKESLDEMWASIDRFYQTESGRGLDDLWQVADIKRVSLEDDVRPKLGAGKGDDGSKAIGKDKGKEKENEDEDDNDNESNSDAVDDFSDDEDDRRSTISMLEALEKEKDRTKFHALVQKLSNNKFLKKLGSLRHRQSHTIETTNHIESKYDTTTVADSARGVFAQNSDAGAPASEKLSDLAAAAADAVKKGKKRFMSAAAKTQPTELHGTSFASTSTPELPRSSVYTSVTSRASTSSLVLHHDPSLGVSSWNQSSLSIASQETAKSAHKYLQDEGLAAVKAKVKTRANHGNHQPVPETLIQEQERVERPGKRVQPMPIKAPSKAARQYYCQLFGIPDPEGDARINAPLKWSRFLRVMTDLGFEIDGTAEGASVKFVPPHDWYEPIAFHRPHPDPTINPELLPIYRKRLREHYGWSTQDLVNALQ</sequence>
<dbReference type="OrthoDB" id="2922289at2759"/>
<proteinExistence type="predicted"/>
<keyword evidence="3" id="KW-1185">Reference proteome</keyword>
<evidence type="ECO:0000313" key="2">
    <source>
        <dbReference type="EMBL" id="PCH43413.1"/>
    </source>
</evidence>
<evidence type="ECO:0000313" key="3">
    <source>
        <dbReference type="Proteomes" id="UP000218811"/>
    </source>
</evidence>
<feature type="region of interest" description="Disordered" evidence="1">
    <location>
        <begin position="466"/>
        <end position="489"/>
    </location>
</feature>
<feature type="compositionally biased region" description="Acidic residues" evidence="1">
    <location>
        <begin position="335"/>
        <end position="358"/>
    </location>
</feature>
<dbReference type="Proteomes" id="UP000218811">
    <property type="component" value="Unassembled WGS sequence"/>
</dbReference>
<accession>A0A2H3JTY1</accession>
<organism evidence="2 3">
    <name type="scientific">Wolfiporia cocos (strain MD-104)</name>
    <name type="common">Brown rot fungus</name>
    <dbReference type="NCBI Taxonomy" id="742152"/>
    <lineage>
        <taxon>Eukaryota</taxon>
        <taxon>Fungi</taxon>
        <taxon>Dikarya</taxon>
        <taxon>Basidiomycota</taxon>
        <taxon>Agaricomycotina</taxon>
        <taxon>Agaricomycetes</taxon>
        <taxon>Polyporales</taxon>
        <taxon>Phaeolaceae</taxon>
        <taxon>Wolfiporia</taxon>
    </lineage>
</organism>
<dbReference type="EMBL" id="KB468146">
    <property type="protein sequence ID" value="PCH43413.1"/>
    <property type="molecule type" value="Genomic_DNA"/>
</dbReference>